<protein>
    <submittedName>
        <fullName evidence="10">Uncharacterized protein</fullName>
    </submittedName>
</protein>
<evidence type="ECO:0000256" key="9">
    <source>
        <dbReference type="SAM" id="MobiDB-lite"/>
    </source>
</evidence>
<keyword evidence="11" id="KW-1185">Reference proteome</keyword>
<dbReference type="SUPFAM" id="SSF48403">
    <property type="entry name" value="Ankyrin repeat"/>
    <property type="match status" value="1"/>
</dbReference>
<feature type="repeat" description="ANK" evidence="8">
    <location>
        <begin position="47"/>
        <end position="79"/>
    </location>
</feature>
<evidence type="ECO:0000256" key="6">
    <source>
        <dbReference type="ARBA" id="ARBA00023043"/>
    </source>
</evidence>
<dbReference type="GO" id="GO:0044231">
    <property type="term" value="C:host cell presynaptic membrane"/>
    <property type="evidence" value="ECO:0007669"/>
    <property type="project" value="UniProtKB-KW"/>
</dbReference>
<dbReference type="Gene3D" id="1.25.40.20">
    <property type="entry name" value="Ankyrin repeat-containing domain"/>
    <property type="match status" value="2"/>
</dbReference>
<organism evidence="10 11">
    <name type="scientific">Amblyomma americanum</name>
    <name type="common">Lone star tick</name>
    <dbReference type="NCBI Taxonomy" id="6943"/>
    <lineage>
        <taxon>Eukaryota</taxon>
        <taxon>Metazoa</taxon>
        <taxon>Ecdysozoa</taxon>
        <taxon>Arthropoda</taxon>
        <taxon>Chelicerata</taxon>
        <taxon>Arachnida</taxon>
        <taxon>Acari</taxon>
        <taxon>Parasitiformes</taxon>
        <taxon>Ixodida</taxon>
        <taxon>Ixodoidea</taxon>
        <taxon>Ixodidae</taxon>
        <taxon>Amblyomminae</taxon>
        <taxon>Amblyomma</taxon>
    </lineage>
</organism>
<evidence type="ECO:0000256" key="8">
    <source>
        <dbReference type="PROSITE-ProRule" id="PRU00023"/>
    </source>
</evidence>
<evidence type="ECO:0000256" key="3">
    <source>
        <dbReference type="ARBA" id="ARBA00022537"/>
    </source>
</evidence>
<dbReference type="PANTHER" id="PTHR24166:SF48">
    <property type="entry name" value="PROTEIN VAPYRIN"/>
    <property type="match status" value="1"/>
</dbReference>
<dbReference type="Proteomes" id="UP001321473">
    <property type="component" value="Unassembled WGS sequence"/>
</dbReference>
<evidence type="ECO:0000256" key="5">
    <source>
        <dbReference type="ARBA" id="ARBA00023028"/>
    </source>
</evidence>
<evidence type="ECO:0000313" key="10">
    <source>
        <dbReference type="EMBL" id="KAK8772613.1"/>
    </source>
</evidence>
<dbReference type="PROSITE" id="PS50297">
    <property type="entry name" value="ANK_REP_REGION"/>
    <property type="match status" value="1"/>
</dbReference>
<dbReference type="GO" id="GO:0006887">
    <property type="term" value="P:exocytosis"/>
    <property type="evidence" value="ECO:0007669"/>
    <property type="project" value="UniProtKB-KW"/>
</dbReference>
<dbReference type="SMART" id="SM00248">
    <property type="entry name" value="ANK"/>
    <property type="match status" value="3"/>
</dbReference>
<dbReference type="InterPro" id="IPR002110">
    <property type="entry name" value="Ankyrin_rpt"/>
</dbReference>
<keyword evidence="6 8" id="KW-0040">ANK repeat</keyword>
<dbReference type="PANTHER" id="PTHR24166">
    <property type="entry name" value="ROLLING PEBBLES, ISOFORM B"/>
    <property type="match status" value="1"/>
</dbReference>
<evidence type="ECO:0000313" key="11">
    <source>
        <dbReference type="Proteomes" id="UP001321473"/>
    </source>
</evidence>
<dbReference type="GO" id="GO:0044218">
    <property type="term" value="C:other organism cell membrane"/>
    <property type="evidence" value="ECO:0007669"/>
    <property type="project" value="UniProtKB-KW"/>
</dbReference>
<keyword evidence="2" id="KW-0268">Exocytosis</keyword>
<comment type="subcellular location">
    <subcellularLocation>
        <location evidence="1">Target cell membrane</location>
    </subcellularLocation>
</comment>
<reference evidence="10 11" key="1">
    <citation type="journal article" date="2023" name="Arcadia Sci">
        <title>De novo assembly of a long-read Amblyomma americanum tick genome.</title>
        <authorList>
            <person name="Chou S."/>
            <person name="Poskanzer K.E."/>
            <person name="Rollins M."/>
            <person name="Thuy-Boun P.S."/>
        </authorList>
    </citation>
    <scope>NUCLEOTIDE SEQUENCE [LARGE SCALE GENOMIC DNA]</scope>
    <source>
        <strain evidence="10">F_SG_1</strain>
        <tissue evidence="10">Salivary glands</tissue>
    </source>
</reference>
<proteinExistence type="predicted"/>
<dbReference type="Pfam" id="PF12796">
    <property type="entry name" value="Ank_2"/>
    <property type="match status" value="1"/>
</dbReference>
<evidence type="ECO:0000256" key="4">
    <source>
        <dbReference type="ARBA" id="ARBA00022737"/>
    </source>
</evidence>
<keyword evidence="4" id="KW-0677">Repeat</keyword>
<dbReference type="InterPro" id="IPR050889">
    <property type="entry name" value="Dendritic_Spine_Reg/Scaffold"/>
</dbReference>
<evidence type="ECO:0000256" key="7">
    <source>
        <dbReference type="ARBA" id="ARBA00023298"/>
    </source>
</evidence>
<dbReference type="InterPro" id="IPR036770">
    <property type="entry name" value="Ankyrin_rpt-contain_sf"/>
</dbReference>
<keyword evidence="7" id="KW-0472">Membrane</keyword>
<dbReference type="EMBL" id="JARKHS020018046">
    <property type="protein sequence ID" value="KAK8772613.1"/>
    <property type="molecule type" value="Genomic_DNA"/>
</dbReference>
<keyword evidence="5" id="KW-0638">Presynaptic neurotoxin</keyword>
<dbReference type="AlphaFoldDB" id="A0AAQ4EDF6"/>
<feature type="region of interest" description="Disordered" evidence="9">
    <location>
        <begin position="147"/>
        <end position="167"/>
    </location>
</feature>
<keyword evidence="5" id="KW-0528">Neurotoxin</keyword>
<keyword evidence="3" id="KW-1052">Target cell membrane</keyword>
<keyword evidence="5" id="KW-0800">Toxin</keyword>
<comment type="caution">
    <text evidence="10">The sequence shown here is derived from an EMBL/GenBank/DDBJ whole genome shotgun (WGS) entry which is preliminary data.</text>
</comment>
<name>A0AAQ4EDF6_AMBAM</name>
<sequence>MICGNLAGLVTPLMAVCSCRNRDEAALVTCAKILLKHGASPDFADRNGVTPLMLAAREGHCQLLELLLDQGANSRCMDSQGWSALSWAAYGGQGRAARLLLQKVPADVLTLATLDGQMPSDLALSQGYCTLSQILCRFEAEQLKQSGDRSTSDLDMREPWFVSQPSR</sequence>
<accession>A0AAQ4EDF6</accession>
<gene>
    <name evidence="10" type="ORF">V5799_024139</name>
</gene>
<evidence type="ECO:0000256" key="1">
    <source>
        <dbReference type="ARBA" id="ARBA00004175"/>
    </source>
</evidence>
<evidence type="ECO:0000256" key="2">
    <source>
        <dbReference type="ARBA" id="ARBA00022483"/>
    </source>
</evidence>
<feature type="compositionally biased region" description="Basic and acidic residues" evidence="9">
    <location>
        <begin position="147"/>
        <end position="158"/>
    </location>
</feature>
<dbReference type="PROSITE" id="PS50088">
    <property type="entry name" value="ANK_REPEAT"/>
    <property type="match status" value="1"/>
</dbReference>
<keyword evidence="7" id="KW-1053">Target membrane</keyword>